<protein>
    <submittedName>
        <fullName evidence="1">Uncharacterized protein</fullName>
    </submittedName>
</protein>
<reference evidence="2" key="1">
    <citation type="journal article" date="2019" name="Int. J. Syst. Evol. Microbiol.">
        <title>The Global Catalogue of Microorganisms (GCM) 10K type strain sequencing project: providing services to taxonomists for standard genome sequencing and annotation.</title>
        <authorList>
            <consortium name="The Broad Institute Genomics Platform"/>
            <consortium name="The Broad Institute Genome Sequencing Center for Infectious Disease"/>
            <person name="Wu L."/>
            <person name="Ma J."/>
        </authorList>
    </citation>
    <scope>NUCLEOTIDE SEQUENCE [LARGE SCALE GENOMIC DNA]</scope>
    <source>
        <strain evidence="2">TBRC 1276</strain>
    </source>
</reference>
<comment type="caution">
    <text evidence="1">The sequence shown here is derived from an EMBL/GenBank/DDBJ whole genome shotgun (WGS) entry which is preliminary data.</text>
</comment>
<evidence type="ECO:0000313" key="2">
    <source>
        <dbReference type="Proteomes" id="UP001595851"/>
    </source>
</evidence>
<keyword evidence="2" id="KW-1185">Reference proteome</keyword>
<sequence>MSYVLAALCPGCRVAVEPDRVKNNRRYFTHDCETTPAWELPYAPPAPRMNVSGRLAALKTIDDGPIKDKDWEVAWAQLCALGTAGRSERWLDAIDWLSRAWSDPANDRQWVVLQGRVFLGIANAPKRR</sequence>
<name>A0ABV8GL35_9ACTN</name>
<dbReference type="Proteomes" id="UP001595851">
    <property type="component" value="Unassembled WGS sequence"/>
</dbReference>
<gene>
    <name evidence="1" type="ORF">ACFOY2_46125</name>
</gene>
<dbReference type="EMBL" id="JBHSBI010000036">
    <property type="protein sequence ID" value="MFC4014671.1"/>
    <property type="molecule type" value="Genomic_DNA"/>
</dbReference>
<proteinExistence type="predicted"/>
<dbReference type="RefSeq" id="WP_379534506.1">
    <property type="nucleotide sequence ID" value="NZ_JBHSBI010000036.1"/>
</dbReference>
<evidence type="ECO:0000313" key="1">
    <source>
        <dbReference type="EMBL" id="MFC4014671.1"/>
    </source>
</evidence>
<organism evidence="1 2">
    <name type="scientific">Nonomuraea purpurea</name>
    <dbReference type="NCBI Taxonomy" id="1849276"/>
    <lineage>
        <taxon>Bacteria</taxon>
        <taxon>Bacillati</taxon>
        <taxon>Actinomycetota</taxon>
        <taxon>Actinomycetes</taxon>
        <taxon>Streptosporangiales</taxon>
        <taxon>Streptosporangiaceae</taxon>
        <taxon>Nonomuraea</taxon>
    </lineage>
</organism>
<accession>A0ABV8GL35</accession>